<sequence>MKLLHALALSIAALVGLWVYLSIGRPELRFNPWIGFVAWAAFFAAGGGTQGAYKSVAGGIAAILLTAGTMAAVGALGGGLPWMIGLIAVLAFVLVAMADIPALAYTPAAFLGAASFFGAGGKADETILLVSITWLAGVAFGFASELMGKRFARPAM</sequence>
<keyword evidence="3" id="KW-1185">Reference proteome</keyword>
<keyword evidence="1" id="KW-1133">Transmembrane helix</keyword>
<evidence type="ECO:0000313" key="2">
    <source>
        <dbReference type="EMBL" id="ABM93324.1"/>
    </source>
</evidence>
<keyword evidence="1" id="KW-0812">Transmembrane</keyword>
<feature type="transmembrane region" description="Helical" evidence="1">
    <location>
        <begin position="55"/>
        <end position="76"/>
    </location>
</feature>
<feature type="transmembrane region" description="Helical" evidence="1">
    <location>
        <begin position="30"/>
        <end position="49"/>
    </location>
</feature>
<dbReference type="Pfam" id="PF06496">
    <property type="entry name" value="DUF1097"/>
    <property type="match status" value="1"/>
</dbReference>
<feature type="transmembrane region" description="Helical" evidence="1">
    <location>
        <begin position="83"/>
        <end position="106"/>
    </location>
</feature>
<keyword evidence="1" id="KW-0472">Membrane</keyword>
<evidence type="ECO:0000313" key="3">
    <source>
        <dbReference type="Proteomes" id="UP000000366"/>
    </source>
</evidence>
<feature type="transmembrane region" description="Helical" evidence="1">
    <location>
        <begin position="126"/>
        <end position="147"/>
    </location>
</feature>
<name>A2SCN5_METPP</name>
<dbReference type="HOGENOM" id="CLU_104628_1_0_4"/>
<evidence type="ECO:0000256" key="1">
    <source>
        <dbReference type="SAM" id="Phobius"/>
    </source>
</evidence>
<dbReference type="InterPro" id="IPR009476">
    <property type="entry name" value="DUF1097"/>
</dbReference>
<proteinExistence type="predicted"/>
<feature type="transmembrane region" description="Helical" evidence="1">
    <location>
        <begin position="6"/>
        <end position="23"/>
    </location>
</feature>
<dbReference type="EMBL" id="CP000555">
    <property type="protein sequence ID" value="ABM93324.1"/>
    <property type="molecule type" value="Genomic_DNA"/>
</dbReference>
<gene>
    <name evidence="2" type="ordered locus">Mpe_A0362</name>
</gene>
<dbReference type="KEGG" id="mpt:Mpe_A0362"/>
<dbReference type="STRING" id="420662.Mpe_A0362"/>
<protein>
    <submittedName>
        <fullName evidence="2">Glutathione-regulated potassium-efflux system protein</fullName>
    </submittedName>
</protein>
<dbReference type="Proteomes" id="UP000000366">
    <property type="component" value="Chromosome"/>
</dbReference>
<dbReference type="AlphaFoldDB" id="A2SCN5"/>
<dbReference type="RefSeq" id="WP_011827963.1">
    <property type="nucleotide sequence ID" value="NC_008825.1"/>
</dbReference>
<dbReference type="eggNOG" id="ENOG5032492">
    <property type="taxonomic scope" value="Bacteria"/>
</dbReference>
<organism evidence="2 3">
    <name type="scientific">Methylibium petroleiphilum (strain ATCC BAA-1232 / LMG 22953 / PM1)</name>
    <dbReference type="NCBI Taxonomy" id="420662"/>
    <lineage>
        <taxon>Bacteria</taxon>
        <taxon>Pseudomonadati</taxon>
        <taxon>Pseudomonadota</taxon>
        <taxon>Betaproteobacteria</taxon>
        <taxon>Burkholderiales</taxon>
        <taxon>Sphaerotilaceae</taxon>
        <taxon>Methylibium</taxon>
    </lineage>
</organism>
<accession>A2SCN5</accession>
<reference evidence="2 3" key="1">
    <citation type="journal article" date="2007" name="J. Bacteriol.">
        <title>Whole-genome analysis of the methyl tert-butyl ether-degrading beta-proteobacterium Methylibium petroleiphilum PM1.</title>
        <authorList>
            <person name="Kane S.R."/>
            <person name="Chakicherla A.Y."/>
            <person name="Chain P.S.G."/>
            <person name="Schmidt R."/>
            <person name="Shin M.W."/>
            <person name="Legler T.C."/>
            <person name="Scow K.M."/>
            <person name="Larimer F.W."/>
            <person name="Lucas S.M."/>
            <person name="Richardson P.M."/>
            <person name="Hristova K.R."/>
        </authorList>
    </citation>
    <scope>NUCLEOTIDE SEQUENCE [LARGE SCALE GENOMIC DNA]</scope>
    <source>
        <strain evidence="3">ATCC BAA-1232 / LMG 22953 / PM1</strain>
    </source>
</reference>